<dbReference type="Proteomes" id="UP000287416">
    <property type="component" value="Segment"/>
</dbReference>
<keyword evidence="1" id="KW-0472">Membrane</keyword>
<evidence type="ECO:0000256" key="1">
    <source>
        <dbReference type="SAM" id="Phobius"/>
    </source>
</evidence>
<evidence type="ECO:0000313" key="2">
    <source>
        <dbReference type="EMBL" id="AZU98769.1"/>
    </source>
</evidence>
<name>A0A3Q9R7C9_9CAUD</name>
<organism evidence="2 3">
    <name type="scientific">Acinetobacter phage AbTZA1</name>
    <dbReference type="NCBI Taxonomy" id="2500827"/>
    <lineage>
        <taxon>Viruses</taxon>
        <taxon>Duplodnaviria</taxon>
        <taxon>Heunggongvirae</taxon>
        <taxon>Uroviricota</taxon>
        <taxon>Caudoviricetes</taxon>
        <taxon>Pantevenvirales</taxon>
        <taxon>Straboviridae</taxon>
        <taxon>Twarogvirinae</taxon>
        <taxon>Hadassahvirus</taxon>
        <taxon>Hadassahvirus azbtza1</taxon>
    </lineage>
</organism>
<feature type="transmembrane region" description="Helical" evidence="1">
    <location>
        <begin position="5"/>
        <end position="22"/>
    </location>
</feature>
<dbReference type="EMBL" id="MK278860">
    <property type="protein sequence ID" value="AZU98769.1"/>
    <property type="molecule type" value="Genomic_DNA"/>
</dbReference>
<keyword evidence="3" id="KW-1185">Reference proteome</keyword>
<sequence length="53" mass="5907">MVRQFISFVMTVMIVMILFITPDLKCTLAAAAICLSVFVAVNIILDKSDSVKW</sequence>
<dbReference type="RefSeq" id="YP_009882124.1">
    <property type="nucleotide sequence ID" value="NC_049445.1"/>
</dbReference>
<keyword evidence="1" id="KW-0812">Transmembrane</keyword>
<accession>A0A3Q9R7C9</accession>
<feature type="transmembrane region" description="Helical" evidence="1">
    <location>
        <begin position="28"/>
        <end position="45"/>
    </location>
</feature>
<protein>
    <submittedName>
        <fullName evidence="2">Uncharacterized protein</fullName>
    </submittedName>
</protein>
<keyword evidence="1" id="KW-1133">Transmembrane helix</keyword>
<dbReference type="GeneID" id="55811420"/>
<dbReference type="KEGG" id="vg:55811420"/>
<evidence type="ECO:0000313" key="3">
    <source>
        <dbReference type="Proteomes" id="UP000287416"/>
    </source>
</evidence>
<reference evidence="2 3" key="1">
    <citation type="submission" date="2018-12" db="EMBL/GenBank/DDBJ databases">
        <title>Successful treatment of antibiotic resistant microbial bone infection with bacteriophages.</title>
        <authorList>
            <person name="Nir-Paz R."/>
            <person name="Gelman D."/>
            <person name="Khouri A."/>
            <person name="Sisson B.M."/>
            <person name="Fackler J."/>
            <person name="Oren S.A."/>
            <person name="Khalifa L."/>
            <person name="Rimon A."/>
            <person name="Glazer S.C."/>
            <person name="Moses A.E."/>
            <person name="Yoram W."/>
            <person name="Schooley R.T."/>
            <person name="Hazan R."/>
        </authorList>
    </citation>
    <scope>NUCLEOTIDE SEQUENCE [LARGE SCALE GENOMIC DNA]</scope>
</reference>
<proteinExistence type="predicted"/>